<evidence type="ECO:0000259" key="11">
    <source>
        <dbReference type="Pfam" id="PF03449"/>
    </source>
</evidence>
<keyword evidence="4 8" id="KW-0238">DNA-binding</keyword>
<dbReference type="GO" id="GO:0032784">
    <property type="term" value="P:regulation of DNA-templated transcription elongation"/>
    <property type="evidence" value="ECO:0007669"/>
    <property type="project" value="UniProtKB-UniRule"/>
</dbReference>
<dbReference type="InterPro" id="IPR036805">
    <property type="entry name" value="Tscrpt_elong_fac_GreA/B_N_sf"/>
</dbReference>
<dbReference type="FunFam" id="3.10.50.30:FF:000001">
    <property type="entry name" value="Transcription elongation factor GreA"/>
    <property type="match status" value="1"/>
</dbReference>
<dbReference type="GO" id="GO:0070063">
    <property type="term" value="F:RNA polymerase binding"/>
    <property type="evidence" value="ECO:0007669"/>
    <property type="project" value="InterPro"/>
</dbReference>
<comment type="function">
    <text evidence="6 8 9">Necessary for efficient RNA polymerase transcription elongation past template-encoded arresting sites. The arresting sites in DNA have the property of trapping a certain fraction of elongating RNA polymerases that pass through, resulting in locked ternary complexes. Cleavage of the nascent transcript by cleavage factors such as GreA or GreB allows the resumption of elongation from the new 3'terminus. GreA releases sequences of 2 to 3 nucleotides.</text>
</comment>
<keyword evidence="13" id="KW-1185">Reference proteome</keyword>
<dbReference type="FunFam" id="1.10.287.180:FF:000001">
    <property type="entry name" value="Transcription elongation factor GreA"/>
    <property type="match status" value="1"/>
</dbReference>
<evidence type="ECO:0000256" key="1">
    <source>
        <dbReference type="ARBA" id="ARBA00008213"/>
    </source>
</evidence>
<evidence type="ECO:0000256" key="2">
    <source>
        <dbReference type="ARBA" id="ARBA00013729"/>
    </source>
</evidence>
<comment type="similarity">
    <text evidence="1 8 9">Belongs to the GreA/GreB family.</text>
</comment>
<evidence type="ECO:0000259" key="10">
    <source>
        <dbReference type="Pfam" id="PF01272"/>
    </source>
</evidence>
<dbReference type="PANTHER" id="PTHR30437:SF4">
    <property type="entry name" value="TRANSCRIPTION ELONGATION FACTOR GREA"/>
    <property type="match status" value="1"/>
</dbReference>
<dbReference type="Pfam" id="PF01272">
    <property type="entry name" value="GreA_GreB"/>
    <property type="match status" value="1"/>
</dbReference>
<evidence type="ECO:0000256" key="3">
    <source>
        <dbReference type="ARBA" id="ARBA00023015"/>
    </source>
</evidence>
<dbReference type="RefSeq" id="WP_048593892.1">
    <property type="nucleotide sequence ID" value="NZ_CVLB01000001.1"/>
</dbReference>
<dbReference type="PROSITE" id="PS00829">
    <property type="entry name" value="GREAB_1"/>
    <property type="match status" value="1"/>
</dbReference>
<dbReference type="InterPro" id="IPR028624">
    <property type="entry name" value="Tscrpt_elong_fac_GreA/B"/>
</dbReference>
<dbReference type="SUPFAM" id="SSF46557">
    <property type="entry name" value="GreA transcript cleavage protein, N-terminal domain"/>
    <property type="match status" value="1"/>
</dbReference>
<dbReference type="Gene3D" id="1.10.287.180">
    <property type="entry name" value="Transcription elongation factor, GreA/GreB, N-terminal domain"/>
    <property type="match status" value="1"/>
</dbReference>
<evidence type="ECO:0000256" key="7">
    <source>
        <dbReference type="ARBA" id="ARBA00030776"/>
    </source>
</evidence>
<gene>
    <name evidence="8" type="primary">greA</name>
    <name evidence="12" type="ORF">BRSU_0797</name>
</gene>
<dbReference type="Proteomes" id="UP000043763">
    <property type="component" value="Unassembled WGS sequence"/>
</dbReference>
<dbReference type="OrthoDB" id="9808774at2"/>
<dbReference type="PANTHER" id="PTHR30437">
    <property type="entry name" value="TRANSCRIPTION ELONGATION FACTOR GREA"/>
    <property type="match status" value="1"/>
</dbReference>
<feature type="domain" description="Transcription elongation factor GreA/GreB C-terminal" evidence="10">
    <location>
        <begin position="79"/>
        <end position="153"/>
    </location>
</feature>
<dbReference type="HAMAP" id="MF_00105">
    <property type="entry name" value="GreA_GreB"/>
    <property type="match status" value="1"/>
</dbReference>
<evidence type="ECO:0000256" key="5">
    <source>
        <dbReference type="ARBA" id="ARBA00023163"/>
    </source>
</evidence>
<dbReference type="InterPro" id="IPR006359">
    <property type="entry name" value="Tscrpt_elong_fac_GreA"/>
</dbReference>
<feature type="domain" description="Transcription elongation factor GreA/GreB N-terminal" evidence="11">
    <location>
        <begin position="4"/>
        <end position="72"/>
    </location>
</feature>
<dbReference type="InterPro" id="IPR018151">
    <property type="entry name" value="TF_GreA/GreB_CS"/>
</dbReference>
<keyword evidence="12" id="KW-0251">Elongation factor</keyword>
<sequence length="154" mass="16865">MAKPITKEGYDKAKSKLAELKAEFETLPAIIAEAREKGDLKENAEYHAAKEKQGLLNAQISKLESDLAGCEIIDPANLDKDTVTFGKRVKVKDKTRNAIFEYRIVGELEADMSKNEITIVTPIAKGLLGKKIGDVVTIKVPAGDKVLEILEISI</sequence>
<dbReference type="GO" id="GO:0003677">
    <property type="term" value="F:DNA binding"/>
    <property type="evidence" value="ECO:0007669"/>
    <property type="project" value="UniProtKB-UniRule"/>
</dbReference>
<keyword evidence="12" id="KW-0648">Protein biosynthesis</keyword>
<evidence type="ECO:0000313" key="12">
    <source>
        <dbReference type="EMBL" id="CRF32435.1"/>
    </source>
</evidence>
<reference evidence="13" key="1">
    <citation type="submission" date="2015-04" db="EMBL/GenBank/DDBJ databases">
        <authorList>
            <person name="Mushtaq Mamoona"/>
        </authorList>
    </citation>
    <scope>NUCLEOTIDE SEQUENCE [LARGE SCALE GENOMIC DNA]</scope>
    <source>
        <strain evidence="13">AN4859/03</strain>
    </source>
</reference>
<dbReference type="InterPro" id="IPR022691">
    <property type="entry name" value="Tscrpt_elong_fac_GreA/B_N"/>
</dbReference>
<dbReference type="GO" id="GO:0006354">
    <property type="term" value="P:DNA-templated transcription elongation"/>
    <property type="evidence" value="ECO:0007669"/>
    <property type="project" value="TreeGrafter"/>
</dbReference>
<proteinExistence type="inferred from homology"/>
<evidence type="ECO:0000256" key="8">
    <source>
        <dbReference type="HAMAP-Rule" id="MF_00105"/>
    </source>
</evidence>
<accession>A0A0G4K592</accession>
<dbReference type="GO" id="GO:0003746">
    <property type="term" value="F:translation elongation factor activity"/>
    <property type="evidence" value="ECO:0007669"/>
    <property type="project" value="UniProtKB-KW"/>
</dbReference>
<dbReference type="NCBIfam" id="NF001263">
    <property type="entry name" value="PRK00226.1-4"/>
    <property type="match status" value="1"/>
</dbReference>
<protein>
    <recommendedName>
        <fullName evidence="2 8">Transcription elongation factor GreA</fullName>
    </recommendedName>
    <alternativeName>
        <fullName evidence="7 8">Transcript cleavage factor GreA</fullName>
    </alternativeName>
</protein>
<dbReference type="InterPro" id="IPR023459">
    <property type="entry name" value="Tscrpt_elong_fac_GreA/B_fam"/>
</dbReference>
<dbReference type="NCBIfam" id="TIGR01462">
    <property type="entry name" value="greA"/>
    <property type="match status" value="1"/>
</dbReference>
<evidence type="ECO:0000256" key="6">
    <source>
        <dbReference type="ARBA" id="ARBA00024916"/>
    </source>
</evidence>
<dbReference type="AlphaFoldDB" id="A0A0G4K592"/>
<dbReference type="PIRSF" id="PIRSF006092">
    <property type="entry name" value="GreA_GreB"/>
    <property type="match status" value="1"/>
</dbReference>
<evidence type="ECO:0000256" key="4">
    <source>
        <dbReference type="ARBA" id="ARBA00023125"/>
    </source>
</evidence>
<dbReference type="EMBL" id="CVLB01000001">
    <property type="protein sequence ID" value="CRF32435.1"/>
    <property type="molecule type" value="Genomic_DNA"/>
</dbReference>
<dbReference type="InterPro" id="IPR001437">
    <property type="entry name" value="Tscrpt_elong_fac_GreA/B_C"/>
</dbReference>
<dbReference type="SUPFAM" id="SSF54534">
    <property type="entry name" value="FKBP-like"/>
    <property type="match status" value="1"/>
</dbReference>
<keyword evidence="5 8" id="KW-0804">Transcription</keyword>
<dbReference type="Gene3D" id="3.10.50.30">
    <property type="entry name" value="Transcription elongation factor, GreA/GreB, C-terminal domain"/>
    <property type="match status" value="1"/>
</dbReference>
<evidence type="ECO:0000313" key="13">
    <source>
        <dbReference type="Proteomes" id="UP000043763"/>
    </source>
</evidence>
<dbReference type="InterPro" id="IPR036953">
    <property type="entry name" value="GreA/GreB_C_sf"/>
</dbReference>
<organism evidence="12 13">
    <name type="scientific">Brachyspira suanatina</name>
    <dbReference type="NCBI Taxonomy" id="381802"/>
    <lineage>
        <taxon>Bacteria</taxon>
        <taxon>Pseudomonadati</taxon>
        <taxon>Spirochaetota</taxon>
        <taxon>Spirochaetia</taxon>
        <taxon>Brachyspirales</taxon>
        <taxon>Brachyspiraceae</taxon>
        <taxon>Brachyspira</taxon>
    </lineage>
</organism>
<dbReference type="Pfam" id="PF03449">
    <property type="entry name" value="GreA_GreB_N"/>
    <property type="match status" value="1"/>
</dbReference>
<name>A0A0G4K592_9SPIR</name>
<keyword evidence="3 8" id="KW-0805">Transcription regulation</keyword>
<evidence type="ECO:0000256" key="9">
    <source>
        <dbReference type="RuleBase" id="RU000556"/>
    </source>
</evidence>